<dbReference type="eggNOG" id="ENOG502SHPK">
    <property type="taxonomic scope" value="Eukaryota"/>
</dbReference>
<feature type="compositionally biased region" description="Low complexity" evidence="2">
    <location>
        <begin position="10"/>
        <end position="29"/>
    </location>
</feature>
<dbReference type="OMA" id="RFAEYKF"/>
<dbReference type="STRING" id="452589.G9P6F8"/>
<gene>
    <name evidence="4" type="ORF">TRIATDRAFT_83987</name>
</gene>
<feature type="region of interest" description="Disordered" evidence="2">
    <location>
        <begin position="1"/>
        <end position="32"/>
    </location>
</feature>
<dbReference type="GO" id="GO:0000981">
    <property type="term" value="F:DNA-binding transcription factor activity, RNA polymerase II-specific"/>
    <property type="evidence" value="ECO:0007669"/>
    <property type="project" value="InterPro"/>
</dbReference>
<reference evidence="4 5" key="1">
    <citation type="journal article" date="2011" name="Genome Biol.">
        <title>Comparative genome sequence analysis underscores mycoparasitism as the ancestral life style of Trichoderma.</title>
        <authorList>
            <person name="Kubicek C.P."/>
            <person name="Herrera-Estrella A."/>
            <person name="Seidl-Seiboth V."/>
            <person name="Martinez D.A."/>
            <person name="Druzhinina I.S."/>
            <person name="Thon M."/>
            <person name="Zeilinger S."/>
            <person name="Casas-Flores S."/>
            <person name="Horwitz B.A."/>
            <person name="Mukherjee P.K."/>
            <person name="Mukherjee M."/>
            <person name="Kredics L."/>
            <person name="Alcaraz L.D."/>
            <person name="Aerts A."/>
            <person name="Antal Z."/>
            <person name="Atanasova L."/>
            <person name="Cervantes-Badillo M.G."/>
            <person name="Challacombe J."/>
            <person name="Chertkov O."/>
            <person name="McCluskey K."/>
            <person name="Coulpier F."/>
            <person name="Deshpande N."/>
            <person name="von Doehren H."/>
            <person name="Ebbole D.J."/>
            <person name="Esquivel-Naranjo E.U."/>
            <person name="Fekete E."/>
            <person name="Flipphi M."/>
            <person name="Glaser F."/>
            <person name="Gomez-Rodriguez E.Y."/>
            <person name="Gruber S."/>
            <person name="Han C."/>
            <person name="Henrissat B."/>
            <person name="Hermosa R."/>
            <person name="Hernandez-Onate M."/>
            <person name="Karaffa L."/>
            <person name="Kosti I."/>
            <person name="Le Crom S."/>
            <person name="Lindquist E."/>
            <person name="Lucas S."/>
            <person name="Luebeck M."/>
            <person name="Luebeck P.S."/>
            <person name="Margeot A."/>
            <person name="Metz B."/>
            <person name="Misra M."/>
            <person name="Nevalainen H."/>
            <person name="Omann M."/>
            <person name="Packer N."/>
            <person name="Perrone G."/>
            <person name="Uresti-Rivera E.E."/>
            <person name="Salamov A."/>
            <person name="Schmoll M."/>
            <person name="Seiboth B."/>
            <person name="Shapiro H."/>
            <person name="Sukno S."/>
            <person name="Tamayo-Ramos J.A."/>
            <person name="Tisch D."/>
            <person name="Wiest A."/>
            <person name="Wilkinson H.H."/>
            <person name="Zhang M."/>
            <person name="Coutinho P.M."/>
            <person name="Kenerley C.M."/>
            <person name="Monte E."/>
            <person name="Baker S.E."/>
            <person name="Grigoriev I.V."/>
        </authorList>
    </citation>
    <scope>NUCLEOTIDE SEQUENCE [LARGE SCALE GENOMIC DNA]</scope>
    <source>
        <strain evidence="5">ATCC 20476 / IMI 206040</strain>
    </source>
</reference>
<dbReference type="InterPro" id="IPR036864">
    <property type="entry name" value="Zn2-C6_fun-type_DNA-bd_sf"/>
</dbReference>
<dbReference type="EMBL" id="ABDG02000027">
    <property type="protein sequence ID" value="EHK42273.1"/>
    <property type="molecule type" value="Genomic_DNA"/>
</dbReference>
<dbReference type="GO" id="GO:0008270">
    <property type="term" value="F:zinc ion binding"/>
    <property type="evidence" value="ECO:0007669"/>
    <property type="project" value="InterPro"/>
</dbReference>
<organism evidence="4 5">
    <name type="scientific">Hypocrea atroviridis (strain ATCC 20476 / IMI 206040)</name>
    <name type="common">Trichoderma atroviride</name>
    <dbReference type="NCBI Taxonomy" id="452589"/>
    <lineage>
        <taxon>Eukaryota</taxon>
        <taxon>Fungi</taxon>
        <taxon>Dikarya</taxon>
        <taxon>Ascomycota</taxon>
        <taxon>Pezizomycotina</taxon>
        <taxon>Sordariomycetes</taxon>
        <taxon>Hypocreomycetidae</taxon>
        <taxon>Hypocreales</taxon>
        <taxon>Hypocreaceae</taxon>
        <taxon>Trichoderma</taxon>
    </lineage>
</organism>
<evidence type="ECO:0000256" key="2">
    <source>
        <dbReference type="SAM" id="MobiDB-lite"/>
    </source>
</evidence>
<sequence length="649" mass="73474">MRRYVPIQPASSASRENLESSESSSGNASTTKRRRIGVSIACNACRRRKIRCDGLRPNCSNCKDSPEPCIYRNDSELSHDSKLLLLEVIRLLNSIPDDETLERLRVLRREIDTSVILTILRQDVDSSQQPLDKSESSSEGGDPFQVLELSSQYPNVYPMVPHRSMETLRETTYQQLIVGGRGRHQSTPAQTEDPNPIDSVSEIYDPRLSRLNIHLWTKVPISSELAARTITLYLETDHPLLGFFEPDLFLSDLIEGKTKYCSSLLVNSLLYWASGSDDSSFTLQFCAEAEQLWPQFLSLGYLGQGRDHVVLSYASEASRMAVRLGLFGVQEDNPALQEISILSKESRKAYMYAAWGSFNCATYMSLFYRQPGLVPPECPPHLPVPEIQENKDSENKKTEDIDYKGGVFPQLCHFWSILHEVALLYAGNEKPSTDSRSLRFAEYKFRELLAWSNSLPNDLCRNDQNPHYVQVMHIWLHASILDIFRYGVSGPLRHSHLRTFSSPESSADRAEILFLSYSILWHAALIYLANALLYQPKEEDWVFYFLLCVYGYERLHTHWRVTKSISTALLSLALRKGDISSTAARHILTDLDQSTTSDADPLDEAIRAGFMADLDLEGPISNSTTVENLAYDIDDNLLLEEFTNASGLE</sequence>
<comment type="caution">
    <text evidence="4">The sequence shown here is derived from an EMBL/GenBank/DDBJ whole genome shotgun (WGS) entry which is preliminary data.</text>
</comment>
<evidence type="ECO:0000313" key="5">
    <source>
        <dbReference type="Proteomes" id="UP000005426"/>
    </source>
</evidence>
<protein>
    <recommendedName>
        <fullName evidence="3">Zn(2)-C6 fungal-type domain-containing protein</fullName>
    </recommendedName>
</protein>
<dbReference type="PROSITE" id="PS00463">
    <property type="entry name" value="ZN2_CY6_FUNGAL_1"/>
    <property type="match status" value="1"/>
</dbReference>
<dbReference type="PANTHER" id="PTHR47256:SF1">
    <property type="entry name" value="ZN(II)2CYS6 TRANSCRIPTION FACTOR (EUROFUNG)"/>
    <property type="match status" value="1"/>
</dbReference>
<keyword evidence="5" id="KW-1185">Reference proteome</keyword>
<dbReference type="AlphaFoldDB" id="G9P6F8"/>
<dbReference type="Proteomes" id="UP000005426">
    <property type="component" value="Unassembled WGS sequence"/>
</dbReference>
<dbReference type="PANTHER" id="PTHR47256">
    <property type="entry name" value="ZN(II)2CYS6 TRANSCRIPTION FACTOR (EUROFUNG)-RELATED"/>
    <property type="match status" value="1"/>
</dbReference>
<accession>G9P6F8</accession>
<dbReference type="SMART" id="SM00066">
    <property type="entry name" value="GAL4"/>
    <property type="match status" value="1"/>
</dbReference>
<proteinExistence type="predicted"/>
<dbReference type="SUPFAM" id="SSF57701">
    <property type="entry name" value="Zn2/Cys6 DNA-binding domain"/>
    <property type="match status" value="1"/>
</dbReference>
<dbReference type="Pfam" id="PF00172">
    <property type="entry name" value="Zn_clus"/>
    <property type="match status" value="1"/>
</dbReference>
<dbReference type="InterPro" id="IPR053187">
    <property type="entry name" value="Notoamide_regulator"/>
</dbReference>
<dbReference type="OrthoDB" id="10261408at2759"/>
<dbReference type="CDD" id="cd12148">
    <property type="entry name" value="fungal_TF_MHR"/>
    <property type="match status" value="1"/>
</dbReference>
<evidence type="ECO:0000256" key="1">
    <source>
        <dbReference type="ARBA" id="ARBA00023242"/>
    </source>
</evidence>
<dbReference type="CDD" id="cd00067">
    <property type="entry name" value="GAL4"/>
    <property type="match status" value="1"/>
</dbReference>
<feature type="region of interest" description="Disordered" evidence="2">
    <location>
        <begin position="126"/>
        <end position="145"/>
    </location>
</feature>
<dbReference type="InterPro" id="IPR001138">
    <property type="entry name" value="Zn2Cys6_DnaBD"/>
</dbReference>
<evidence type="ECO:0000313" key="4">
    <source>
        <dbReference type="EMBL" id="EHK42273.1"/>
    </source>
</evidence>
<feature type="domain" description="Zn(2)-C6 fungal-type" evidence="3">
    <location>
        <begin position="41"/>
        <end position="71"/>
    </location>
</feature>
<name>G9P6F8_HYPAI</name>
<dbReference type="Gene3D" id="4.10.240.10">
    <property type="entry name" value="Zn(2)-C6 fungal-type DNA-binding domain"/>
    <property type="match status" value="1"/>
</dbReference>
<keyword evidence="1" id="KW-0539">Nucleus</keyword>
<evidence type="ECO:0000259" key="3">
    <source>
        <dbReference type="PROSITE" id="PS50048"/>
    </source>
</evidence>
<dbReference type="HOGENOM" id="CLU_019833_0_0_1"/>
<dbReference type="PROSITE" id="PS50048">
    <property type="entry name" value="ZN2_CY6_FUNGAL_2"/>
    <property type="match status" value="1"/>
</dbReference>